<accession>A0A2N9Y6M7</accession>
<name>A0A2N9Y6M7_9NEIS</name>
<evidence type="ECO:0000313" key="1">
    <source>
        <dbReference type="EMBL" id="PIT64559.1"/>
    </source>
</evidence>
<gene>
    <name evidence="1" type="ORF">BHC47_09650</name>
</gene>
<organism evidence="1 2">
    <name type="scientific">Snodgrassella alvi</name>
    <dbReference type="NCBI Taxonomy" id="1196083"/>
    <lineage>
        <taxon>Bacteria</taxon>
        <taxon>Pseudomonadati</taxon>
        <taxon>Pseudomonadota</taxon>
        <taxon>Betaproteobacteria</taxon>
        <taxon>Neisseriales</taxon>
        <taxon>Neisseriaceae</taxon>
        <taxon>Snodgrassella</taxon>
    </lineage>
</organism>
<proteinExistence type="predicted"/>
<reference evidence="1 2" key="1">
    <citation type="journal article" date="2017" name="MBio">
        <title>Type VI secretion-mediated competition in the bee gut microbiome.</title>
        <authorList>
            <person name="Steele M.I."/>
            <person name="Kwong W.K."/>
            <person name="Powell J.E."/>
            <person name="Whiteley M."/>
            <person name="Moran N.A."/>
        </authorList>
    </citation>
    <scope>NUCLEOTIDE SEQUENCE [LARGE SCALE GENOMIC DNA]</scope>
    <source>
        <strain evidence="1 2">PEB0171</strain>
    </source>
</reference>
<evidence type="ECO:0000313" key="2">
    <source>
        <dbReference type="Proteomes" id="UP000231094"/>
    </source>
</evidence>
<comment type="caution">
    <text evidence="1">The sequence shown here is derived from an EMBL/GenBank/DDBJ whole genome shotgun (WGS) entry which is preliminary data.</text>
</comment>
<dbReference type="EMBL" id="MEIV01000014">
    <property type="protein sequence ID" value="PIT64559.1"/>
    <property type="molecule type" value="Genomic_DNA"/>
</dbReference>
<dbReference type="AlphaFoldDB" id="A0A2N9Y6M7"/>
<dbReference type="Proteomes" id="UP000231094">
    <property type="component" value="Unassembled WGS sequence"/>
</dbReference>
<dbReference type="RefSeq" id="WP_100116195.1">
    <property type="nucleotide sequence ID" value="NZ_JBNPAZ010000003.1"/>
</dbReference>
<sequence>MKFIYKKDKNSDTHWIFCESNHAPFIVLSTINDKYTNIFYDITNYHLALEQISDDVKKLYSVYIEFCMLSDPVILELFDQYYFFNLIVKSEHADFLAGKLYDYLLFRLNESKLT</sequence>
<protein>
    <submittedName>
        <fullName evidence="1">Uncharacterized protein</fullName>
    </submittedName>
</protein>